<accession>A0ABX7HAG7</accession>
<organism evidence="1 2">
    <name type="scientific">Butyricimonas virosa</name>
    <dbReference type="NCBI Taxonomy" id="544645"/>
    <lineage>
        <taxon>Bacteria</taxon>
        <taxon>Pseudomonadati</taxon>
        <taxon>Bacteroidota</taxon>
        <taxon>Bacteroidia</taxon>
        <taxon>Bacteroidales</taxon>
        <taxon>Odoribacteraceae</taxon>
        <taxon>Butyricimonas</taxon>
    </lineage>
</organism>
<evidence type="ECO:0000313" key="2">
    <source>
        <dbReference type="Proteomes" id="UP000654720"/>
    </source>
</evidence>
<dbReference type="EMBL" id="CP069450">
    <property type="protein sequence ID" value="QRO52085.1"/>
    <property type="molecule type" value="Genomic_DNA"/>
</dbReference>
<dbReference type="Proteomes" id="UP000654720">
    <property type="component" value="Chromosome"/>
</dbReference>
<name>A0ABX7HAG7_9BACT</name>
<protein>
    <recommendedName>
        <fullName evidence="3">Phage P1-related protein</fullName>
    </recommendedName>
</protein>
<reference evidence="1 2" key="1">
    <citation type="submission" date="2021-02" db="EMBL/GenBank/DDBJ databases">
        <title>FDA dAtabase for Regulatory Grade micrObial Sequences (FDA-ARGOS): Supporting development and validation of Infectious Disease Dx tests.</title>
        <authorList>
            <person name="Carlson P."/>
            <person name="Fischbach M."/>
            <person name="Hastie J."/>
            <person name="Bilen M."/>
            <person name="Cheng A."/>
            <person name="Tallon L."/>
            <person name="Sadzewicz L."/>
            <person name="Zhao X."/>
            <person name="Boylan J."/>
            <person name="Ott S."/>
            <person name="Bowen H."/>
            <person name="Vavikolanu K."/>
            <person name="Mehta A."/>
            <person name="Aluvathingal J."/>
            <person name="Nadendla S."/>
            <person name="Yan Y."/>
            <person name="Sichtig H."/>
        </authorList>
    </citation>
    <scope>NUCLEOTIDE SEQUENCE [LARGE SCALE GENOMIC DNA]</scope>
    <source>
        <strain evidence="1 2">FDAARGOS_1229</strain>
    </source>
</reference>
<evidence type="ECO:0000313" key="1">
    <source>
        <dbReference type="EMBL" id="QRO52085.1"/>
    </source>
</evidence>
<sequence length="165" mass="19794">MGNNEYFNLPDLIELSEFGGDFHKYLEAVYECFKQDFIAKRPVFRGVRLGLKKYPLSQDKEATFWHMTSEGEDEATREPDLRRMERIKWPAPMINQSEHPYLKVWENTRGNKTNVLIFHEDEGYLVVLRKAKDYILPWTAYLVTYKSRKEKLLKEYEAYIKSKER</sequence>
<keyword evidence="2" id="KW-1185">Reference proteome</keyword>
<evidence type="ECO:0008006" key="3">
    <source>
        <dbReference type="Google" id="ProtNLM"/>
    </source>
</evidence>
<proteinExistence type="predicted"/>
<gene>
    <name evidence="1" type="ORF">I6J59_17550</name>
</gene>